<keyword evidence="4" id="KW-1185">Reference proteome</keyword>
<comment type="caution">
    <text evidence="3">The sequence shown here is derived from an EMBL/GenBank/DDBJ whole genome shotgun (WGS) entry which is preliminary data.</text>
</comment>
<sequence length="151" mass="17155">ILENRYRWTEIVHKEFTTLKPTFPVLLQSVPAHFTPEEPNFVKTLATQNHLPLDVFHSIRWLVKPQPPKAYGSLIIHVFDKYLAAKIGRGDLVYDGLVLRGKHFDQLPLQCHQCLEPGHVAKRCRNLEVCAKCAGSHNTNGCMSEDVQICA</sequence>
<dbReference type="Proteomes" id="UP000886653">
    <property type="component" value="Unassembled WGS sequence"/>
</dbReference>
<dbReference type="GO" id="GO:0008270">
    <property type="term" value="F:zinc ion binding"/>
    <property type="evidence" value="ECO:0007669"/>
    <property type="project" value="UniProtKB-KW"/>
</dbReference>
<dbReference type="EMBL" id="MU167215">
    <property type="protein sequence ID" value="KAG0151011.1"/>
    <property type="molecule type" value="Genomic_DNA"/>
</dbReference>
<evidence type="ECO:0000259" key="2">
    <source>
        <dbReference type="PROSITE" id="PS50158"/>
    </source>
</evidence>
<accession>A0A9P6TFT3</accession>
<organism evidence="3 4">
    <name type="scientific">Cronartium quercuum f. sp. fusiforme G11</name>
    <dbReference type="NCBI Taxonomy" id="708437"/>
    <lineage>
        <taxon>Eukaryota</taxon>
        <taxon>Fungi</taxon>
        <taxon>Dikarya</taxon>
        <taxon>Basidiomycota</taxon>
        <taxon>Pucciniomycotina</taxon>
        <taxon>Pucciniomycetes</taxon>
        <taxon>Pucciniales</taxon>
        <taxon>Coleosporiaceae</taxon>
        <taxon>Cronartium</taxon>
    </lineage>
</organism>
<evidence type="ECO:0000313" key="3">
    <source>
        <dbReference type="EMBL" id="KAG0151011.1"/>
    </source>
</evidence>
<dbReference type="OrthoDB" id="2800503at2759"/>
<proteinExistence type="predicted"/>
<gene>
    <name evidence="3" type="ORF">CROQUDRAFT_37362</name>
</gene>
<dbReference type="PROSITE" id="PS50158">
    <property type="entry name" value="ZF_CCHC"/>
    <property type="match status" value="1"/>
</dbReference>
<dbReference type="InterPro" id="IPR001878">
    <property type="entry name" value="Znf_CCHC"/>
</dbReference>
<feature type="non-terminal residue" evidence="3">
    <location>
        <position position="1"/>
    </location>
</feature>
<reference evidence="3" key="1">
    <citation type="submission" date="2013-11" db="EMBL/GenBank/DDBJ databases">
        <title>Genome sequence of the fusiform rust pathogen reveals effectors for host alternation and coevolution with pine.</title>
        <authorList>
            <consortium name="DOE Joint Genome Institute"/>
            <person name="Smith K."/>
            <person name="Pendleton A."/>
            <person name="Kubisiak T."/>
            <person name="Anderson C."/>
            <person name="Salamov A."/>
            <person name="Aerts A."/>
            <person name="Riley R."/>
            <person name="Clum A."/>
            <person name="Lindquist E."/>
            <person name="Ence D."/>
            <person name="Campbell M."/>
            <person name="Kronenberg Z."/>
            <person name="Feau N."/>
            <person name="Dhillon B."/>
            <person name="Hamelin R."/>
            <person name="Burleigh J."/>
            <person name="Smith J."/>
            <person name="Yandell M."/>
            <person name="Nelson C."/>
            <person name="Grigoriev I."/>
            <person name="Davis J."/>
        </authorList>
    </citation>
    <scope>NUCLEOTIDE SEQUENCE</scope>
    <source>
        <strain evidence="3">G11</strain>
    </source>
</reference>
<keyword evidence="1" id="KW-0862">Zinc</keyword>
<keyword evidence="1" id="KW-0863">Zinc-finger</keyword>
<protein>
    <recommendedName>
        <fullName evidence="2">CCHC-type domain-containing protein</fullName>
    </recommendedName>
</protein>
<dbReference type="AlphaFoldDB" id="A0A9P6TFT3"/>
<evidence type="ECO:0000313" key="4">
    <source>
        <dbReference type="Proteomes" id="UP000886653"/>
    </source>
</evidence>
<name>A0A9P6TFT3_9BASI</name>
<evidence type="ECO:0000256" key="1">
    <source>
        <dbReference type="PROSITE-ProRule" id="PRU00047"/>
    </source>
</evidence>
<keyword evidence="1" id="KW-0479">Metal-binding</keyword>
<dbReference type="GO" id="GO:0003676">
    <property type="term" value="F:nucleic acid binding"/>
    <property type="evidence" value="ECO:0007669"/>
    <property type="project" value="InterPro"/>
</dbReference>
<feature type="domain" description="CCHC-type" evidence="2">
    <location>
        <begin position="111"/>
        <end position="126"/>
    </location>
</feature>